<dbReference type="GO" id="GO:0046872">
    <property type="term" value="F:metal ion binding"/>
    <property type="evidence" value="ECO:0007669"/>
    <property type="project" value="UniProtKB-KW"/>
</dbReference>
<dbReference type="InterPro" id="IPR017941">
    <property type="entry name" value="Rieske_2Fe-2S"/>
</dbReference>
<dbReference type="CDD" id="cd03528">
    <property type="entry name" value="Rieske_RO_ferredoxin"/>
    <property type="match status" value="1"/>
</dbReference>
<evidence type="ECO:0000256" key="4">
    <source>
        <dbReference type="ARBA" id="ARBA00023014"/>
    </source>
</evidence>
<evidence type="ECO:0000256" key="6">
    <source>
        <dbReference type="ARBA" id="ARBA00038001"/>
    </source>
</evidence>
<dbReference type="InterPro" id="IPR036922">
    <property type="entry name" value="Rieske_2Fe-2S_sf"/>
</dbReference>
<organism evidence="8 9">
    <name type="scientific">Sphingobium boeckii</name>
    <dbReference type="NCBI Taxonomy" id="1082345"/>
    <lineage>
        <taxon>Bacteria</taxon>
        <taxon>Pseudomonadati</taxon>
        <taxon>Pseudomonadota</taxon>
        <taxon>Alphaproteobacteria</taxon>
        <taxon>Sphingomonadales</taxon>
        <taxon>Sphingomonadaceae</taxon>
        <taxon>Sphingobium</taxon>
    </lineage>
</organism>
<dbReference type="PANTHER" id="PTHR21496:SF0">
    <property type="entry name" value="RIESKE DOMAIN-CONTAINING PROTEIN"/>
    <property type="match status" value="1"/>
</dbReference>
<keyword evidence="1" id="KW-0001">2Fe-2S</keyword>
<name>A0A7W9AIY1_9SPHN</name>
<reference evidence="8 9" key="1">
    <citation type="submission" date="2020-08" db="EMBL/GenBank/DDBJ databases">
        <title>Genomic Encyclopedia of Type Strains, Phase IV (KMG-IV): sequencing the most valuable type-strain genomes for metagenomic binning, comparative biology and taxonomic classification.</title>
        <authorList>
            <person name="Goeker M."/>
        </authorList>
    </citation>
    <scope>NUCLEOTIDE SEQUENCE [LARGE SCALE GENOMIC DNA]</scope>
    <source>
        <strain evidence="8 9">DSM 25079</strain>
    </source>
</reference>
<dbReference type="SUPFAM" id="SSF50022">
    <property type="entry name" value="ISP domain"/>
    <property type="match status" value="1"/>
</dbReference>
<keyword evidence="4" id="KW-0411">Iron-sulfur</keyword>
<evidence type="ECO:0000256" key="1">
    <source>
        <dbReference type="ARBA" id="ARBA00022714"/>
    </source>
</evidence>
<keyword evidence="3" id="KW-0408">Iron</keyword>
<evidence type="ECO:0000313" key="8">
    <source>
        <dbReference type="EMBL" id="MBB5686349.1"/>
    </source>
</evidence>
<feature type="domain" description="Rieske" evidence="7">
    <location>
        <begin position="4"/>
        <end position="100"/>
    </location>
</feature>
<gene>
    <name evidence="8" type="ORF">FHS49_002373</name>
</gene>
<keyword evidence="9" id="KW-1185">Reference proteome</keyword>
<comment type="cofactor">
    <cofactor evidence="5">
        <name>[2Fe-2S] cluster</name>
        <dbReference type="ChEBI" id="CHEBI:190135"/>
    </cofactor>
</comment>
<keyword evidence="2" id="KW-0479">Metal-binding</keyword>
<evidence type="ECO:0000256" key="3">
    <source>
        <dbReference type="ARBA" id="ARBA00023004"/>
    </source>
</evidence>
<dbReference type="Proteomes" id="UP000549617">
    <property type="component" value="Unassembled WGS sequence"/>
</dbReference>
<dbReference type="GO" id="GO:0051537">
    <property type="term" value="F:2 iron, 2 sulfur cluster binding"/>
    <property type="evidence" value="ECO:0007669"/>
    <property type="project" value="UniProtKB-KW"/>
</dbReference>
<dbReference type="Pfam" id="PF00355">
    <property type="entry name" value="Rieske"/>
    <property type="match status" value="1"/>
</dbReference>
<sequence length="102" mass="10967">MSHWYDVGPEGLVPEGEVAGVNAGGKPIALVLHEGSHYALYDLCTHGEAQLSEGWVEDGCLECPLHQGKFCLKTGEAVSAPVYEPVAAFEVRVRDGRIEVFA</sequence>
<dbReference type="EMBL" id="JACIJC010000004">
    <property type="protein sequence ID" value="MBB5686349.1"/>
    <property type="molecule type" value="Genomic_DNA"/>
</dbReference>
<dbReference type="PROSITE" id="PS51296">
    <property type="entry name" value="RIESKE"/>
    <property type="match status" value="1"/>
</dbReference>
<evidence type="ECO:0000259" key="7">
    <source>
        <dbReference type="PROSITE" id="PS51296"/>
    </source>
</evidence>
<evidence type="ECO:0000313" key="9">
    <source>
        <dbReference type="Proteomes" id="UP000549617"/>
    </source>
</evidence>
<comment type="similarity">
    <text evidence="6">Belongs to the bacterial ring-hydroxylating dioxygenase ferredoxin component family.</text>
</comment>
<dbReference type="RefSeq" id="WP_184018713.1">
    <property type="nucleotide sequence ID" value="NZ_JACIJC010000004.1"/>
</dbReference>
<evidence type="ECO:0000256" key="2">
    <source>
        <dbReference type="ARBA" id="ARBA00022723"/>
    </source>
</evidence>
<dbReference type="PANTHER" id="PTHR21496">
    <property type="entry name" value="FERREDOXIN-RELATED"/>
    <property type="match status" value="1"/>
</dbReference>
<dbReference type="Gene3D" id="2.102.10.10">
    <property type="entry name" value="Rieske [2Fe-2S] iron-sulphur domain"/>
    <property type="match status" value="1"/>
</dbReference>
<comment type="caution">
    <text evidence="8">The sequence shown here is derived from an EMBL/GenBank/DDBJ whole genome shotgun (WGS) entry which is preliminary data.</text>
</comment>
<accession>A0A7W9AIY1</accession>
<proteinExistence type="inferred from homology"/>
<protein>
    <submittedName>
        <fullName evidence="8">Nitrite reductase/ring-hydroxylating ferredoxin subunit</fullName>
    </submittedName>
</protein>
<evidence type="ECO:0000256" key="5">
    <source>
        <dbReference type="ARBA" id="ARBA00034078"/>
    </source>
</evidence>
<dbReference type="AlphaFoldDB" id="A0A7W9AIY1"/>